<comment type="caution">
    <text evidence="1">The sequence shown here is derived from an EMBL/GenBank/DDBJ whole genome shotgun (WGS) entry which is preliminary data.</text>
</comment>
<dbReference type="Proteomes" id="UP000744676">
    <property type="component" value="Unassembled WGS sequence"/>
</dbReference>
<proteinExistence type="predicted"/>
<organism evidence="1 2">
    <name type="scientific">Geotrichum galactomycetum</name>
    <dbReference type="NCBI Taxonomy" id="27317"/>
    <lineage>
        <taxon>Eukaryota</taxon>
        <taxon>Fungi</taxon>
        <taxon>Dikarya</taxon>
        <taxon>Ascomycota</taxon>
        <taxon>Saccharomycotina</taxon>
        <taxon>Dipodascomycetes</taxon>
        <taxon>Dipodascales</taxon>
        <taxon>Dipodascaceae</taxon>
        <taxon>Geotrichum</taxon>
    </lineage>
</organism>
<gene>
    <name evidence="1" type="ORF">D0Z00_003342</name>
</gene>
<protein>
    <submittedName>
        <fullName evidence="1">Uncharacterized protein</fullName>
    </submittedName>
</protein>
<dbReference type="EMBL" id="QVQA01000143">
    <property type="protein sequence ID" value="KAF5094925.1"/>
    <property type="molecule type" value="Genomic_DNA"/>
</dbReference>
<evidence type="ECO:0000313" key="1">
    <source>
        <dbReference type="EMBL" id="KAF5094925.1"/>
    </source>
</evidence>
<keyword evidence="2" id="KW-1185">Reference proteome</keyword>
<evidence type="ECO:0000313" key="2">
    <source>
        <dbReference type="Proteomes" id="UP000744676"/>
    </source>
</evidence>
<reference evidence="1 2" key="1">
    <citation type="journal article" date="2020" name="Front. Microbiol.">
        <title>Phenotypic and Genetic Characterization of the Cheese Ripening Yeast Geotrichum candidum.</title>
        <authorList>
            <person name="Perkins V."/>
            <person name="Vignola S."/>
            <person name="Lessard M.H."/>
            <person name="Plante P.L."/>
            <person name="Corbeil J."/>
            <person name="Dugat-Bony E."/>
            <person name="Frenette M."/>
            <person name="Labrie S."/>
        </authorList>
    </citation>
    <scope>NUCLEOTIDE SEQUENCE [LARGE SCALE GENOMIC DNA]</scope>
    <source>
        <strain evidence="1 2">LMA-1147</strain>
    </source>
</reference>
<name>A0ACB6V1I8_9ASCO</name>
<accession>A0ACB6V1I8</accession>
<sequence>MPKSDAENQEKVSEQEKEKDYYALIRSSVVLIWMFTNFVIIAVVLNTAGLSVIDGSSTETDTSAATTSALTNMLSRRNIESLLKSAPIADKEGNRYTPQVWKGPPSGVKLMDLIEKATDKESFQVAKAILLRYLKHYPKQVHSIHFQALLRASATTGDLFHALAWLQTPEMKSWVNPETSKEALRLYAIRAATLKRKQDFQGLNKLFQKLGKTVSSLKTDLDANLIVIYGLAPLEAENAAAFKKLAEPYLAQIKALAPEVELLAADADLTKLPSINYHYVNFVLGRLGLSNIQTAELKSGLDMTKIDQEIGGLETLLAKENLPVFMEQYVKKASQGIVAETERLRAATLEPAAEAEPEAEK</sequence>